<dbReference type="AlphaFoldDB" id="A0A7Z7LG21"/>
<organism evidence="2 3">
    <name type="scientific">Mesotoga infera</name>
    <dbReference type="NCBI Taxonomy" id="1236046"/>
    <lineage>
        <taxon>Bacteria</taxon>
        <taxon>Thermotogati</taxon>
        <taxon>Thermotogota</taxon>
        <taxon>Thermotogae</taxon>
        <taxon>Kosmotogales</taxon>
        <taxon>Kosmotogaceae</taxon>
        <taxon>Mesotoga</taxon>
    </lineage>
</organism>
<protein>
    <submittedName>
        <fullName evidence="2">Putative phosphohydrolase</fullName>
    </submittedName>
</protein>
<dbReference type="Proteomes" id="UP000250796">
    <property type="component" value="Chromosome MESINF"/>
</dbReference>
<accession>A0A7Z7LG21</accession>
<name>A0A7Z7LG21_9BACT</name>
<keyword evidence="2" id="KW-0378">Hydrolase</keyword>
<dbReference type="InterPro" id="IPR006186">
    <property type="entry name" value="Ser/Thr-sp_prot-phosphatase"/>
</dbReference>
<evidence type="ECO:0000313" key="3">
    <source>
        <dbReference type="Proteomes" id="UP000250796"/>
    </source>
</evidence>
<dbReference type="PANTHER" id="PTHR42850:SF4">
    <property type="entry name" value="ZINC-DEPENDENT ENDOPOLYPHOSPHATASE"/>
    <property type="match status" value="1"/>
</dbReference>
<reference evidence="2 3" key="1">
    <citation type="submission" date="2017-01" db="EMBL/GenBank/DDBJ databases">
        <authorList>
            <person name="Erauso G."/>
        </authorList>
    </citation>
    <scope>NUCLEOTIDE SEQUENCE [LARGE SCALE GENOMIC DNA]</scope>
    <source>
        <strain evidence="2">MESINF1</strain>
    </source>
</reference>
<sequence length="205" mass="23415">MTYAVGDIHGCLDVLRRLVRSLEAKSSDVFVFIGDYVDRGPDSKGVIDYLIALSERYECHFLRGNHEQMFLDYLNREPGAMIWAYNGMERTVMSYGSLGAVPDNHIDFLNRTVYGHTIKRFVFVHAGVRPGIPLEEQEERDLLWIREPFLSSHNPIKGKTVIFGHTPQFGGPLIEKSKIGIDTGCVYGGYLTAYRIEDRHWVCEK</sequence>
<gene>
    <name evidence="2" type="ORF">MESINF_1942</name>
</gene>
<dbReference type="Gene3D" id="3.60.21.10">
    <property type="match status" value="1"/>
</dbReference>
<dbReference type="PRINTS" id="PR00114">
    <property type="entry name" value="STPHPHTASE"/>
</dbReference>
<keyword evidence="3" id="KW-1185">Reference proteome</keyword>
<dbReference type="InterPro" id="IPR050126">
    <property type="entry name" value="Ap4A_hydrolase"/>
</dbReference>
<dbReference type="KEGG" id="minf:MESINF_1942"/>
<dbReference type="GO" id="GO:0008803">
    <property type="term" value="F:bis(5'-nucleosyl)-tetraphosphatase (symmetrical) activity"/>
    <property type="evidence" value="ECO:0007669"/>
    <property type="project" value="TreeGrafter"/>
</dbReference>
<dbReference type="GO" id="GO:0005737">
    <property type="term" value="C:cytoplasm"/>
    <property type="evidence" value="ECO:0007669"/>
    <property type="project" value="TreeGrafter"/>
</dbReference>
<dbReference type="Pfam" id="PF00149">
    <property type="entry name" value="Metallophos"/>
    <property type="match status" value="1"/>
</dbReference>
<dbReference type="PANTHER" id="PTHR42850">
    <property type="entry name" value="METALLOPHOSPHOESTERASE"/>
    <property type="match status" value="1"/>
</dbReference>
<dbReference type="GO" id="GO:0110154">
    <property type="term" value="P:RNA decapping"/>
    <property type="evidence" value="ECO:0007669"/>
    <property type="project" value="TreeGrafter"/>
</dbReference>
<proteinExistence type="predicted"/>
<dbReference type="InterPro" id="IPR029052">
    <property type="entry name" value="Metallo-depent_PP-like"/>
</dbReference>
<evidence type="ECO:0000259" key="1">
    <source>
        <dbReference type="Pfam" id="PF00149"/>
    </source>
</evidence>
<evidence type="ECO:0000313" key="2">
    <source>
        <dbReference type="EMBL" id="SSC13382.1"/>
    </source>
</evidence>
<feature type="domain" description="Calcineurin-like phosphoesterase" evidence="1">
    <location>
        <begin position="4"/>
        <end position="165"/>
    </location>
</feature>
<dbReference type="SUPFAM" id="SSF56300">
    <property type="entry name" value="Metallo-dependent phosphatases"/>
    <property type="match status" value="1"/>
</dbReference>
<dbReference type="InterPro" id="IPR004843">
    <property type="entry name" value="Calcineurin-like_PHP"/>
</dbReference>
<dbReference type="EMBL" id="LS974202">
    <property type="protein sequence ID" value="SSC13382.1"/>
    <property type="molecule type" value="Genomic_DNA"/>
</dbReference>
<dbReference type="GO" id="GO:0016791">
    <property type="term" value="F:phosphatase activity"/>
    <property type="evidence" value="ECO:0007669"/>
    <property type="project" value="TreeGrafter"/>
</dbReference>
<dbReference type="CDD" id="cd00144">
    <property type="entry name" value="MPP_PPP_family"/>
    <property type="match status" value="1"/>
</dbReference>